<dbReference type="Proteomes" id="UP000765509">
    <property type="component" value="Unassembled WGS sequence"/>
</dbReference>
<keyword evidence="4" id="KW-1185">Reference proteome</keyword>
<name>A0A9Q3E9K8_9BASI</name>
<dbReference type="AlphaFoldDB" id="A0A9Q3E9K8"/>
<comment type="caution">
    <text evidence="3">The sequence shown here is derived from an EMBL/GenBank/DDBJ whole genome shotgun (WGS) entry which is preliminary data.</text>
</comment>
<evidence type="ECO:0000259" key="2">
    <source>
        <dbReference type="Pfam" id="PF25597"/>
    </source>
</evidence>
<evidence type="ECO:0008006" key="5">
    <source>
        <dbReference type="Google" id="ProtNLM"/>
    </source>
</evidence>
<dbReference type="Pfam" id="PF07727">
    <property type="entry name" value="RVT_2"/>
    <property type="match status" value="1"/>
</dbReference>
<proteinExistence type="predicted"/>
<dbReference type="InterPro" id="IPR057670">
    <property type="entry name" value="SH3_retrovirus"/>
</dbReference>
<evidence type="ECO:0000313" key="4">
    <source>
        <dbReference type="Proteomes" id="UP000765509"/>
    </source>
</evidence>
<protein>
    <recommendedName>
        <fullName evidence="5">Reverse transcriptase Ty1/copia-type domain-containing protein</fullName>
    </recommendedName>
</protein>
<organism evidence="3 4">
    <name type="scientific">Austropuccinia psidii MF-1</name>
    <dbReference type="NCBI Taxonomy" id="1389203"/>
    <lineage>
        <taxon>Eukaryota</taxon>
        <taxon>Fungi</taxon>
        <taxon>Dikarya</taxon>
        <taxon>Basidiomycota</taxon>
        <taxon>Pucciniomycotina</taxon>
        <taxon>Pucciniomycetes</taxon>
        <taxon>Pucciniales</taxon>
        <taxon>Sphaerophragmiaceae</taxon>
        <taxon>Austropuccinia</taxon>
    </lineage>
</organism>
<feature type="domain" description="Reverse transcriptase Ty1/copia-type" evidence="1">
    <location>
        <begin position="211"/>
        <end position="260"/>
    </location>
</feature>
<dbReference type="EMBL" id="AVOT02024455">
    <property type="protein sequence ID" value="MBW0515135.1"/>
    <property type="molecule type" value="Genomic_DNA"/>
</dbReference>
<dbReference type="OrthoDB" id="7553184at2759"/>
<reference evidence="3" key="1">
    <citation type="submission" date="2021-03" db="EMBL/GenBank/DDBJ databases">
        <title>Draft genome sequence of rust myrtle Austropuccinia psidii MF-1, a brazilian biotype.</title>
        <authorList>
            <person name="Quecine M.C."/>
            <person name="Pachon D.M.R."/>
            <person name="Bonatelli M.L."/>
            <person name="Correr F.H."/>
            <person name="Franceschini L.M."/>
            <person name="Leite T.F."/>
            <person name="Margarido G.R.A."/>
            <person name="Almeida C.A."/>
            <person name="Ferrarezi J.A."/>
            <person name="Labate C.A."/>
        </authorList>
    </citation>
    <scope>NUCLEOTIDE SEQUENCE</scope>
    <source>
        <strain evidence="3">MF-1</strain>
    </source>
</reference>
<dbReference type="Pfam" id="PF25597">
    <property type="entry name" value="SH3_retrovirus"/>
    <property type="match status" value="1"/>
</dbReference>
<evidence type="ECO:0000259" key="1">
    <source>
        <dbReference type="Pfam" id="PF07727"/>
    </source>
</evidence>
<sequence length="263" mass="30458">MAWTCLLAENLPEFLLPWAFQHSVWIFNCYLNAEDKTTPFEILGKKCPSLELCWVFGAKSFIYEHNLRKDFSARAVIGYHVGVSEDSKGWLFWVPEKRTIIKSASGVFDERRHYINNTTYNANVNSIQVCNIFDGSMVNELNKQDWSVSQLSEQNGLEIFIPSTYRKAMISKHNTNWMQAIDEEIESMQTEDVFVPVDLNVALKEAPHENILRTKWVFTKKPKQFKARLAARGFHQIHGINYDENFAPTPTFSSLRLLFPLLV</sequence>
<evidence type="ECO:0000313" key="3">
    <source>
        <dbReference type="EMBL" id="MBW0515135.1"/>
    </source>
</evidence>
<dbReference type="InterPro" id="IPR013103">
    <property type="entry name" value="RVT_2"/>
</dbReference>
<gene>
    <name evidence="3" type="ORF">O181_054850</name>
</gene>
<feature type="domain" description="Retroviral polymerase SH3-like" evidence="2">
    <location>
        <begin position="67"/>
        <end position="117"/>
    </location>
</feature>
<accession>A0A9Q3E9K8</accession>